<proteinExistence type="predicted"/>
<evidence type="ECO:0000313" key="2">
    <source>
        <dbReference type="Proteomes" id="UP000017984"/>
    </source>
</evidence>
<reference evidence="1 2" key="1">
    <citation type="journal article" date="2014" name="Genome Announc.">
        <title>Draft Genome Sequence of Streptomyces roseochromogenes subsp. oscitans DS 12.976, Producer of the Aminocoumarin Antibiotic Clorobiocin.</title>
        <authorList>
            <person name="Ruckert C."/>
            <person name="Kalinowski J."/>
            <person name="Heide L."/>
            <person name="Apel A.K."/>
        </authorList>
    </citation>
    <scope>NUCLEOTIDE SEQUENCE [LARGE SCALE GENOMIC DNA]</scope>
    <source>
        <strain evidence="1 2">DS 12.976</strain>
    </source>
</reference>
<keyword evidence="2" id="KW-1185">Reference proteome</keyword>
<comment type="caution">
    <text evidence="1">The sequence shown here is derived from an EMBL/GenBank/DDBJ whole genome shotgun (WGS) entry which is preliminary data.</text>
</comment>
<accession>V6KJI0</accession>
<name>V6KJI0_STRRC</name>
<gene>
    <name evidence="1" type="ORF">M878_16335</name>
</gene>
<protein>
    <submittedName>
        <fullName evidence="1">Uncharacterized protein</fullName>
    </submittedName>
</protein>
<organism evidence="1 2">
    <name type="scientific">Streptomyces roseochromogenus subsp. oscitans DS 12.976</name>
    <dbReference type="NCBI Taxonomy" id="1352936"/>
    <lineage>
        <taxon>Bacteria</taxon>
        <taxon>Bacillati</taxon>
        <taxon>Actinomycetota</taxon>
        <taxon>Actinomycetes</taxon>
        <taxon>Kitasatosporales</taxon>
        <taxon>Streptomycetaceae</taxon>
        <taxon>Streptomyces</taxon>
    </lineage>
</organism>
<dbReference type="EMBL" id="AWQX01000141">
    <property type="protein sequence ID" value="EST31601.1"/>
    <property type="molecule type" value="Genomic_DNA"/>
</dbReference>
<dbReference type="Proteomes" id="UP000017984">
    <property type="component" value="Chromosome"/>
</dbReference>
<evidence type="ECO:0000313" key="1">
    <source>
        <dbReference type="EMBL" id="EST31601.1"/>
    </source>
</evidence>
<dbReference type="AlphaFoldDB" id="V6KJI0"/>
<dbReference type="HOGENOM" id="CLU_3349335_0_0_11"/>
<sequence length="37" mass="3730">MVVGEAGGGAEFTQPGEEAFGVAVEPFVRGEDQAFGS</sequence>